<evidence type="ECO:0000256" key="1">
    <source>
        <dbReference type="SAM" id="Phobius"/>
    </source>
</evidence>
<keyword evidence="1" id="KW-0812">Transmembrane</keyword>
<organism evidence="2 3">
    <name type="scientific">Streptomyces coryli</name>
    <dbReference type="NCBI Taxonomy" id="1128680"/>
    <lineage>
        <taxon>Bacteria</taxon>
        <taxon>Bacillati</taxon>
        <taxon>Actinomycetota</taxon>
        <taxon>Actinomycetes</taxon>
        <taxon>Kitasatosporales</taxon>
        <taxon>Streptomycetaceae</taxon>
        <taxon>Streptomyces</taxon>
    </lineage>
</organism>
<feature type="transmembrane region" description="Helical" evidence="1">
    <location>
        <begin position="55"/>
        <end position="78"/>
    </location>
</feature>
<protein>
    <submittedName>
        <fullName evidence="2">Uncharacterized protein</fullName>
    </submittedName>
</protein>
<proteinExistence type="predicted"/>
<evidence type="ECO:0000313" key="3">
    <source>
        <dbReference type="Proteomes" id="UP000481583"/>
    </source>
</evidence>
<dbReference type="EMBL" id="JAAKZV010000147">
    <property type="protein sequence ID" value="NGN67534.1"/>
    <property type="molecule type" value="Genomic_DNA"/>
</dbReference>
<name>A0A6G4U5S8_9ACTN</name>
<gene>
    <name evidence="2" type="ORF">G5C51_26965</name>
</gene>
<reference evidence="2 3" key="1">
    <citation type="submission" date="2020-02" db="EMBL/GenBank/DDBJ databases">
        <title>Whole-genome analyses of novel actinobacteria.</title>
        <authorList>
            <person name="Sahin N."/>
        </authorList>
    </citation>
    <scope>NUCLEOTIDE SEQUENCE [LARGE SCALE GENOMIC DNA]</scope>
    <source>
        <strain evidence="2 3">A7024</strain>
    </source>
</reference>
<dbReference type="AlphaFoldDB" id="A0A6G4U5S8"/>
<feature type="transmembrane region" description="Helical" evidence="1">
    <location>
        <begin position="251"/>
        <end position="269"/>
    </location>
</feature>
<sequence>MGDIAKGVLGGAWTLLVGWILPSALNVAVFVFAVAPSLRTVPPVRQLWPSTQSGTGLLLLAASLLLGLVLSALQTWLYRLLEGYLLWPDLLYARACRRRTRAKHTLRDRLTLLRLQRREDEGQLAEGETAQLAALRADPRIRRAASRDHRASAIRRSLLRERLARYPVADGQIGPTRLANAIRRFEEYGYDRYRLDTQTMWHELTATAPEQARRKTELARANVDFFIALIYGHAAVAGTALLTLGSAEADPSVLLITAAVLGCLTPLWYRSAVAATDEWAAAVRALVNTGRKPLAESLGLVLPRDVEREREMWSLVTKMSRLPYHERAAALDAFRADPDQGAPCRCLSL</sequence>
<feature type="transmembrane region" description="Helical" evidence="1">
    <location>
        <begin position="12"/>
        <end position="35"/>
    </location>
</feature>
<accession>A0A6G4U5S8</accession>
<keyword evidence="3" id="KW-1185">Reference proteome</keyword>
<keyword evidence="1" id="KW-1133">Transmembrane helix</keyword>
<keyword evidence="1" id="KW-0472">Membrane</keyword>
<evidence type="ECO:0000313" key="2">
    <source>
        <dbReference type="EMBL" id="NGN67534.1"/>
    </source>
</evidence>
<comment type="caution">
    <text evidence="2">The sequence shown here is derived from an EMBL/GenBank/DDBJ whole genome shotgun (WGS) entry which is preliminary data.</text>
</comment>
<dbReference type="RefSeq" id="WP_165240828.1">
    <property type="nucleotide sequence ID" value="NZ_JAAKZV010000147.1"/>
</dbReference>
<feature type="transmembrane region" description="Helical" evidence="1">
    <location>
        <begin position="223"/>
        <end position="245"/>
    </location>
</feature>
<dbReference type="Proteomes" id="UP000481583">
    <property type="component" value="Unassembled WGS sequence"/>
</dbReference>